<comment type="caution">
    <text evidence="1">The sequence shown here is derived from an EMBL/GenBank/DDBJ whole genome shotgun (WGS) entry which is preliminary data.</text>
</comment>
<dbReference type="PANTHER" id="PTHR12507">
    <property type="entry name" value="REDUCED GROWTH PHENOTYPE 1 RGP1, YEAST -RELATED"/>
    <property type="match status" value="1"/>
</dbReference>
<dbReference type="InterPro" id="IPR014752">
    <property type="entry name" value="Arrestin-like_C"/>
</dbReference>
<organism evidence="1 2">
    <name type="scientific">Thalictrum thalictroides</name>
    <name type="common">Rue-anemone</name>
    <name type="synonym">Anemone thalictroides</name>
    <dbReference type="NCBI Taxonomy" id="46969"/>
    <lineage>
        <taxon>Eukaryota</taxon>
        <taxon>Viridiplantae</taxon>
        <taxon>Streptophyta</taxon>
        <taxon>Embryophyta</taxon>
        <taxon>Tracheophyta</taxon>
        <taxon>Spermatophyta</taxon>
        <taxon>Magnoliopsida</taxon>
        <taxon>Ranunculales</taxon>
        <taxon>Ranunculaceae</taxon>
        <taxon>Thalictroideae</taxon>
        <taxon>Thalictrum</taxon>
    </lineage>
</organism>
<evidence type="ECO:0000313" key="1">
    <source>
        <dbReference type="EMBL" id="KAF5190364.1"/>
    </source>
</evidence>
<protein>
    <submittedName>
        <fullName evidence="1">Immunoglobulin</fullName>
    </submittedName>
</protein>
<sequence>MAPPIPPKVSQGVLGFSLFGNGGGGFFKATTITSSSYENEKSKANNKDEKLLLSPSLKLQLDKDIYRPGDSVAVTITVHNPADTDDATCSSSFLLEKLSFEIKGLEKLDTQWFATPKPSPGSKQRRGEHVFVDGSTPSIVSNQVVSTGGTKTYMVRTELPKIIPPTYKGTAIRYFYYVRSTLAGRWLVLENGQYRRESMKNPIQLVGVHGRSKQFVMELIVLPNALSHAYFDYVFPCLNISLNSYYFIKFY</sequence>
<name>A0A7J6VZ22_THATH</name>
<proteinExistence type="predicted"/>
<dbReference type="InterPro" id="IPR014756">
    <property type="entry name" value="Ig_E-set"/>
</dbReference>
<keyword evidence="2" id="KW-1185">Reference proteome</keyword>
<reference evidence="1 2" key="1">
    <citation type="submission" date="2020-06" db="EMBL/GenBank/DDBJ databases">
        <title>Transcriptomic and genomic resources for Thalictrum thalictroides and T. hernandezii: Facilitating candidate gene discovery in an emerging model plant lineage.</title>
        <authorList>
            <person name="Arias T."/>
            <person name="Riano-Pachon D.M."/>
            <person name="Di Stilio V.S."/>
        </authorList>
    </citation>
    <scope>NUCLEOTIDE SEQUENCE [LARGE SCALE GENOMIC DNA]</scope>
    <source>
        <strain evidence="2">cv. WT478/WT964</strain>
        <tissue evidence="1">Leaves</tissue>
    </source>
</reference>
<dbReference type="OrthoDB" id="1918at2759"/>
<dbReference type="Gene3D" id="2.60.40.640">
    <property type="match status" value="1"/>
</dbReference>
<gene>
    <name evidence="1" type="ORF">FRX31_020049</name>
</gene>
<accession>A0A7J6VZ22</accession>
<dbReference type="Proteomes" id="UP000554482">
    <property type="component" value="Unassembled WGS sequence"/>
</dbReference>
<dbReference type="AlphaFoldDB" id="A0A7J6VZ22"/>
<dbReference type="EMBL" id="JABWDY010024300">
    <property type="protein sequence ID" value="KAF5190364.1"/>
    <property type="molecule type" value="Genomic_DNA"/>
</dbReference>
<dbReference type="SUPFAM" id="SSF81296">
    <property type="entry name" value="E set domains"/>
    <property type="match status" value="1"/>
</dbReference>
<dbReference type="InterPro" id="IPR014848">
    <property type="entry name" value="Rgp1"/>
</dbReference>
<evidence type="ECO:0000313" key="2">
    <source>
        <dbReference type="Proteomes" id="UP000554482"/>
    </source>
</evidence>